<evidence type="ECO:0000313" key="1">
    <source>
        <dbReference type="EMBL" id="RQD83330.1"/>
    </source>
</evidence>
<organism evidence="1 2">
    <name type="scientific">Methanosalsum natronophilum</name>
    <dbReference type="NCBI Taxonomy" id="768733"/>
    <lineage>
        <taxon>Archaea</taxon>
        <taxon>Methanobacteriati</taxon>
        <taxon>Methanobacteriota</taxon>
        <taxon>Stenosarchaea group</taxon>
        <taxon>Methanomicrobia</taxon>
        <taxon>Methanosarcinales</taxon>
        <taxon>Methanosarcinaceae</taxon>
        <taxon>Methanosalsum</taxon>
    </lineage>
</organism>
<proteinExistence type="predicted"/>
<accession>A0A3R7WDI1</accession>
<evidence type="ECO:0000313" key="2">
    <source>
        <dbReference type="Proteomes" id="UP000284763"/>
    </source>
</evidence>
<sequence>TNNTNFSSFNLGVKEDDTSFVPCKTFKSTQQERIEVEDFISEAKNLQTTMTGKVEAGDYGLELTTKMLSETMKEKERDQNKSIFNKFKTKFNNKRK</sequence>
<feature type="non-terminal residue" evidence="1">
    <location>
        <position position="1"/>
    </location>
</feature>
<gene>
    <name evidence="1" type="ORF">D5R95_06330</name>
</gene>
<reference evidence="1 2" key="1">
    <citation type="submission" date="2018-08" db="EMBL/GenBank/DDBJ databases">
        <title>The metabolism and importance of syntrophic acetate oxidation coupled to methane or sulfide production in haloalkaline environments.</title>
        <authorList>
            <person name="Timmers P.H.A."/>
            <person name="Vavourakis C.D."/>
            <person name="Sorokin D.Y."/>
            <person name="Sinninghe Damste J.S."/>
            <person name="Muyzer G."/>
            <person name="Stams A.J.M."/>
            <person name="Plugge C.M."/>
        </authorList>
    </citation>
    <scope>NUCLEOTIDE SEQUENCE [LARGE SCALE GENOMIC DNA]</scope>
    <source>
        <strain evidence="1">MSAO_Arc3</strain>
    </source>
</reference>
<protein>
    <submittedName>
        <fullName evidence="1">Uncharacterized protein</fullName>
    </submittedName>
</protein>
<dbReference type="EMBL" id="QZAB01000400">
    <property type="protein sequence ID" value="RQD83330.1"/>
    <property type="molecule type" value="Genomic_DNA"/>
</dbReference>
<dbReference type="Proteomes" id="UP000284763">
    <property type="component" value="Unassembled WGS sequence"/>
</dbReference>
<name>A0A3R7WDI1_9EURY</name>
<dbReference type="AlphaFoldDB" id="A0A3R7WDI1"/>
<comment type="caution">
    <text evidence="1">The sequence shown here is derived from an EMBL/GenBank/DDBJ whole genome shotgun (WGS) entry which is preliminary data.</text>
</comment>